<dbReference type="Gene3D" id="3.30.450.80">
    <property type="entry name" value="Transcription factor LuxR-like, autoinducer-binding domain"/>
    <property type="match status" value="1"/>
</dbReference>
<dbReference type="InterPro" id="IPR036388">
    <property type="entry name" value="WH-like_DNA-bd_sf"/>
</dbReference>
<dbReference type="PRINTS" id="PR00038">
    <property type="entry name" value="HTHLUXR"/>
</dbReference>
<dbReference type="InterPro" id="IPR000792">
    <property type="entry name" value="Tscrpt_reg_LuxR_C"/>
</dbReference>
<dbReference type="OrthoDB" id="3170288at2"/>
<dbReference type="GO" id="GO:0003677">
    <property type="term" value="F:DNA binding"/>
    <property type="evidence" value="ECO:0007669"/>
    <property type="project" value="UniProtKB-KW"/>
</dbReference>
<evidence type="ECO:0000256" key="2">
    <source>
        <dbReference type="ARBA" id="ARBA00023125"/>
    </source>
</evidence>
<evidence type="ECO:0000259" key="4">
    <source>
        <dbReference type="PROSITE" id="PS50043"/>
    </source>
</evidence>
<dbReference type="Proteomes" id="UP000298225">
    <property type="component" value="Unassembled WGS sequence"/>
</dbReference>
<sequence length="246" mass="27979">MDRRVANIRRNAFEFVENIQRVSSTGEIMDALGSVLSQHGCDYFCCTFVVPISIERRQEGVLAERLPAGFLDLYHERKYVYDDPALRYCKTTMRPFRWFREAPYDAEREPRAVEVVQSARDFGMLDGFVIPVVSPAGRMGQVWFGGRTLDLPQDQLPALHLMAIYAFDRSLKLHGSPAQHQASLTSREREILTLAANGKSSWEIGVVLHISSRTVKEHIKNICRKLDAATRTQAVMIAVRDKIIEP</sequence>
<dbReference type="RefSeq" id="WP_126259330.1">
    <property type="nucleotide sequence ID" value="NZ_SPQU01000012.1"/>
</dbReference>
<evidence type="ECO:0000256" key="3">
    <source>
        <dbReference type="ARBA" id="ARBA00023163"/>
    </source>
</evidence>
<proteinExistence type="predicted"/>
<dbReference type="PROSITE" id="PS50043">
    <property type="entry name" value="HTH_LUXR_2"/>
    <property type="match status" value="1"/>
</dbReference>
<dbReference type="SMART" id="SM00421">
    <property type="entry name" value="HTH_LUXR"/>
    <property type="match status" value="1"/>
</dbReference>
<dbReference type="Pfam" id="PF03472">
    <property type="entry name" value="Autoind_bind"/>
    <property type="match status" value="1"/>
</dbReference>
<organism evidence="5 6">
    <name type="scientific">Bradyrhizobium frederickii</name>
    <dbReference type="NCBI Taxonomy" id="2560054"/>
    <lineage>
        <taxon>Bacteria</taxon>
        <taxon>Pseudomonadati</taxon>
        <taxon>Pseudomonadota</taxon>
        <taxon>Alphaproteobacteria</taxon>
        <taxon>Hyphomicrobiales</taxon>
        <taxon>Nitrobacteraceae</taxon>
        <taxon>Bradyrhizobium</taxon>
    </lineage>
</organism>
<accession>A0A4Y9KXU9</accession>
<comment type="caution">
    <text evidence="5">The sequence shown here is derived from an EMBL/GenBank/DDBJ whole genome shotgun (WGS) entry which is preliminary data.</text>
</comment>
<protein>
    <submittedName>
        <fullName evidence="5">LuxR family transcriptional regulator</fullName>
    </submittedName>
</protein>
<evidence type="ECO:0000256" key="1">
    <source>
        <dbReference type="ARBA" id="ARBA00023015"/>
    </source>
</evidence>
<dbReference type="PANTHER" id="PTHR44688">
    <property type="entry name" value="DNA-BINDING TRANSCRIPTIONAL ACTIVATOR DEVR_DOSR"/>
    <property type="match status" value="1"/>
</dbReference>
<feature type="domain" description="HTH luxR-type" evidence="4">
    <location>
        <begin position="177"/>
        <end position="242"/>
    </location>
</feature>
<evidence type="ECO:0000313" key="5">
    <source>
        <dbReference type="EMBL" id="TFV35975.1"/>
    </source>
</evidence>
<dbReference type="InterPro" id="IPR036693">
    <property type="entry name" value="TF_LuxR_autoind-bd_dom_sf"/>
</dbReference>
<dbReference type="InterPro" id="IPR016032">
    <property type="entry name" value="Sig_transdc_resp-reg_C-effctor"/>
</dbReference>
<reference evidence="5 6" key="1">
    <citation type="submission" date="2019-03" db="EMBL/GenBank/DDBJ databases">
        <title>Bradyrhizobium strains diversity isolated from Chamaecrista fasciculata.</title>
        <authorList>
            <person name="Urquiaga M.C.O."/>
            <person name="Hungria M."/>
            <person name="Delamuta J.R.M."/>
        </authorList>
    </citation>
    <scope>NUCLEOTIDE SEQUENCE [LARGE SCALE GENOMIC DNA]</scope>
    <source>
        <strain evidence="5 6">CNPSo 3424</strain>
    </source>
</reference>
<keyword evidence="6" id="KW-1185">Reference proteome</keyword>
<gene>
    <name evidence="5" type="ORF">E4K66_24670</name>
</gene>
<dbReference type="InterPro" id="IPR005143">
    <property type="entry name" value="TF_LuxR_autoind-bd_dom"/>
</dbReference>
<dbReference type="GO" id="GO:0006355">
    <property type="term" value="P:regulation of DNA-templated transcription"/>
    <property type="evidence" value="ECO:0007669"/>
    <property type="project" value="InterPro"/>
</dbReference>
<keyword evidence="1" id="KW-0805">Transcription regulation</keyword>
<dbReference type="PANTHER" id="PTHR44688:SF16">
    <property type="entry name" value="DNA-BINDING TRANSCRIPTIONAL ACTIVATOR DEVR_DOSR"/>
    <property type="match status" value="1"/>
</dbReference>
<dbReference type="PROSITE" id="PS00622">
    <property type="entry name" value="HTH_LUXR_1"/>
    <property type="match status" value="1"/>
</dbReference>
<dbReference type="CDD" id="cd06170">
    <property type="entry name" value="LuxR_C_like"/>
    <property type="match status" value="1"/>
</dbReference>
<dbReference type="SUPFAM" id="SSF46894">
    <property type="entry name" value="C-terminal effector domain of the bipartite response regulators"/>
    <property type="match status" value="1"/>
</dbReference>
<keyword evidence="2" id="KW-0238">DNA-binding</keyword>
<name>A0A4Y9KXU9_9BRAD</name>
<dbReference type="Pfam" id="PF00196">
    <property type="entry name" value="GerE"/>
    <property type="match status" value="1"/>
</dbReference>
<dbReference type="EMBL" id="SPQU01000012">
    <property type="protein sequence ID" value="TFV35975.1"/>
    <property type="molecule type" value="Genomic_DNA"/>
</dbReference>
<evidence type="ECO:0000313" key="6">
    <source>
        <dbReference type="Proteomes" id="UP000298225"/>
    </source>
</evidence>
<keyword evidence="3" id="KW-0804">Transcription</keyword>
<dbReference type="SUPFAM" id="SSF75516">
    <property type="entry name" value="Pheromone-binding domain of LuxR-like quorum-sensing transcription factors"/>
    <property type="match status" value="1"/>
</dbReference>
<dbReference type="AlphaFoldDB" id="A0A4Y9KXU9"/>
<dbReference type="Gene3D" id="1.10.10.10">
    <property type="entry name" value="Winged helix-like DNA-binding domain superfamily/Winged helix DNA-binding domain"/>
    <property type="match status" value="1"/>
</dbReference>